<organism evidence="2 4">
    <name type="scientific">Candidatus Planktophila versatilis</name>
    <dbReference type="NCBI Taxonomy" id="1884905"/>
    <lineage>
        <taxon>Bacteria</taxon>
        <taxon>Bacillati</taxon>
        <taxon>Actinomycetota</taxon>
        <taxon>Actinomycetes</taxon>
        <taxon>Candidatus Nanopelagicales</taxon>
        <taxon>Candidatus Nanopelagicaceae</taxon>
        <taxon>Candidatus Planktophila</taxon>
    </lineage>
</organism>
<name>A0AAC9YV41_9ACTN</name>
<proteinExistence type="predicted"/>
<dbReference type="AlphaFoldDB" id="A0AAC9YV41"/>
<evidence type="ECO:0000313" key="3">
    <source>
        <dbReference type="Proteomes" id="UP000217177"/>
    </source>
</evidence>
<dbReference type="KEGG" id="pvs:A1sIA79_02270"/>
<dbReference type="Proteomes" id="UP000217177">
    <property type="component" value="Chromosome"/>
</dbReference>
<evidence type="ECO:0000313" key="4">
    <source>
        <dbReference type="Proteomes" id="UP000217194"/>
    </source>
</evidence>
<protein>
    <submittedName>
        <fullName evidence="2">Uncharacterized protein</fullName>
    </submittedName>
</protein>
<reference evidence="3 4" key="1">
    <citation type="submission" date="2016-07" db="EMBL/GenBank/DDBJ databases">
        <title>High microdiversification within the ubiquitous acI lineage of Actinobacteria.</title>
        <authorList>
            <person name="Neuenschwander S.M."/>
            <person name="Salcher M."/>
            <person name="Ghai R."/>
            <person name="Pernthaler J."/>
        </authorList>
    </citation>
    <scope>NUCLEOTIDE SEQUENCE [LARGE SCALE GENOMIC DNA]</scope>
    <source>
        <strain evidence="1">MMS-IA-79</strain>
        <strain evidence="2">MMS-IIB-76</strain>
    </source>
</reference>
<dbReference type="Proteomes" id="UP000217194">
    <property type="component" value="Chromosome"/>
</dbReference>
<keyword evidence="3" id="KW-1185">Reference proteome</keyword>
<dbReference type="EMBL" id="CP016778">
    <property type="protein sequence ID" value="ASY22412.1"/>
    <property type="molecule type" value="Genomic_DNA"/>
</dbReference>
<dbReference type="EMBL" id="CP016774">
    <property type="protein sequence ID" value="ASY17067.1"/>
    <property type="molecule type" value="Genomic_DNA"/>
</dbReference>
<evidence type="ECO:0000313" key="2">
    <source>
        <dbReference type="EMBL" id="ASY22412.1"/>
    </source>
</evidence>
<dbReference type="RefSeq" id="WP_095674622.1">
    <property type="nucleotide sequence ID" value="NZ_CP016774.1"/>
</dbReference>
<evidence type="ECO:0000313" key="1">
    <source>
        <dbReference type="EMBL" id="ASY17067.1"/>
    </source>
</evidence>
<gene>
    <name evidence="1" type="ORF">A1sIA79_02270</name>
    <name evidence="2" type="ORF">A1sIIB76_02255</name>
</gene>
<sequence>MAIRYETGSTYFPGYETAESVIEYLSADEVARRSLKNRRELSLLEIPSVMRVACILAERTRKPDIWIRSAVTTLDRFAREVCDGDLEAALKAGQADPLTAELLNQKYLQLHQDLTSVQLAALILGPKLWWAFHGVDVPWVKQFTTVPRPHIANSKKGDFDPVVRLLMLSLVGTGLDFEELEKIKVKDSGSLDIDGNIVENPYSDPLVLQFETSEGPRITFLGEEAREALHQQLAIRNPKSEDPLFADAADFKRFMEHAATRSESIIETVNGVNSELCKTVGDFFLEWGIPGRNFWKENGLTRPED</sequence>
<accession>A0AAC9YV41</accession>